<dbReference type="InterPro" id="IPR036874">
    <property type="entry name" value="Carbonic_anhydrase_sf"/>
</dbReference>
<dbReference type="AlphaFoldDB" id="A1APL2"/>
<dbReference type="KEGG" id="ppd:Ppro_1668"/>
<dbReference type="SMART" id="SM00947">
    <property type="entry name" value="Pro_CA"/>
    <property type="match status" value="1"/>
</dbReference>
<evidence type="ECO:0000256" key="2">
    <source>
        <dbReference type="ARBA" id="ARBA00022723"/>
    </source>
</evidence>
<dbReference type="RefSeq" id="WP_011735559.1">
    <property type="nucleotide sequence ID" value="NC_008609.1"/>
</dbReference>
<evidence type="ECO:0000256" key="4">
    <source>
        <dbReference type="PIRSR" id="PIRSR601765-1"/>
    </source>
</evidence>
<dbReference type="Pfam" id="PF00484">
    <property type="entry name" value="Pro_CA"/>
    <property type="match status" value="1"/>
</dbReference>
<dbReference type="InterPro" id="IPR001765">
    <property type="entry name" value="Carbonic_anhydrase"/>
</dbReference>
<dbReference type="eggNOG" id="COG0288">
    <property type="taxonomic scope" value="Bacteria"/>
</dbReference>
<dbReference type="EMBL" id="CP000482">
    <property type="protein sequence ID" value="ABK99282.1"/>
    <property type="molecule type" value="Genomic_DNA"/>
</dbReference>
<reference evidence="5 6" key="1">
    <citation type="submission" date="2006-10" db="EMBL/GenBank/DDBJ databases">
        <title>Complete sequence of chromosome of Pelobacter propionicus DSM 2379.</title>
        <authorList>
            <consortium name="US DOE Joint Genome Institute"/>
            <person name="Copeland A."/>
            <person name="Lucas S."/>
            <person name="Lapidus A."/>
            <person name="Barry K."/>
            <person name="Detter J.C."/>
            <person name="Glavina del Rio T."/>
            <person name="Hammon N."/>
            <person name="Israni S."/>
            <person name="Dalin E."/>
            <person name="Tice H."/>
            <person name="Pitluck S."/>
            <person name="Saunders E."/>
            <person name="Brettin T."/>
            <person name="Bruce D."/>
            <person name="Han C."/>
            <person name="Tapia R."/>
            <person name="Schmutz J."/>
            <person name="Larimer F."/>
            <person name="Land M."/>
            <person name="Hauser L."/>
            <person name="Kyrpides N."/>
            <person name="Kim E."/>
            <person name="Lovley D."/>
            <person name="Richardson P."/>
        </authorList>
    </citation>
    <scope>NUCLEOTIDE SEQUENCE [LARGE SCALE GENOMIC DNA]</scope>
    <source>
        <strain evidence="6">DSM 2379 / NBRC 103807 / OttBd1</strain>
    </source>
</reference>
<evidence type="ECO:0000256" key="3">
    <source>
        <dbReference type="ARBA" id="ARBA00022833"/>
    </source>
</evidence>
<dbReference type="Proteomes" id="UP000006732">
    <property type="component" value="Chromosome"/>
</dbReference>
<dbReference type="PANTHER" id="PTHR43175">
    <property type="entry name" value="CARBONIC ANHYDRASE"/>
    <property type="match status" value="1"/>
</dbReference>
<evidence type="ECO:0000313" key="5">
    <source>
        <dbReference type="EMBL" id="ABK99282.1"/>
    </source>
</evidence>
<keyword evidence="2 4" id="KW-0479">Metal-binding</keyword>
<feature type="binding site" evidence="4">
    <location>
        <position position="100"/>
    </location>
    <ligand>
        <name>Zn(2+)</name>
        <dbReference type="ChEBI" id="CHEBI:29105"/>
    </ligand>
</feature>
<dbReference type="SUPFAM" id="SSF53056">
    <property type="entry name" value="beta-carbonic anhydrase, cab"/>
    <property type="match status" value="1"/>
</dbReference>
<accession>A1APL2</accession>
<feature type="binding site" evidence="4">
    <location>
        <position position="43"/>
    </location>
    <ligand>
        <name>Zn(2+)</name>
        <dbReference type="ChEBI" id="CHEBI:29105"/>
    </ligand>
</feature>
<dbReference type="Gene3D" id="3.40.1050.10">
    <property type="entry name" value="Carbonic anhydrase"/>
    <property type="match status" value="1"/>
</dbReference>
<dbReference type="CDD" id="cd03379">
    <property type="entry name" value="beta_CA_cladeD"/>
    <property type="match status" value="1"/>
</dbReference>
<keyword evidence="3 4" id="KW-0862">Zinc</keyword>
<feature type="binding site" evidence="4">
    <location>
        <position position="103"/>
    </location>
    <ligand>
        <name>Zn(2+)</name>
        <dbReference type="ChEBI" id="CHEBI:29105"/>
    </ligand>
</feature>
<comment type="cofactor">
    <cofactor evidence="4">
        <name>Zn(2+)</name>
        <dbReference type="ChEBI" id="CHEBI:29105"/>
    </cofactor>
    <text evidence="4">Binds 1 zinc ion per subunit.</text>
</comment>
<dbReference type="GO" id="GO:0008270">
    <property type="term" value="F:zinc ion binding"/>
    <property type="evidence" value="ECO:0007669"/>
    <property type="project" value="InterPro"/>
</dbReference>
<dbReference type="STRING" id="338966.Ppro_1668"/>
<feature type="binding site" evidence="4">
    <location>
        <position position="41"/>
    </location>
    <ligand>
        <name>Zn(2+)</name>
        <dbReference type="ChEBI" id="CHEBI:29105"/>
    </ligand>
</feature>
<comment type="similarity">
    <text evidence="1">Belongs to the beta-class carbonic anhydrase family.</text>
</comment>
<dbReference type="GO" id="GO:0004089">
    <property type="term" value="F:carbonate dehydratase activity"/>
    <property type="evidence" value="ECO:0007669"/>
    <property type="project" value="InterPro"/>
</dbReference>
<dbReference type="OrthoDB" id="9797527at2"/>
<dbReference type="HOGENOM" id="CLU_084253_3_0_7"/>
<name>A1APL2_PELPD</name>
<dbReference type="PANTHER" id="PTHR43175:SF3">
    <property type="entry name" value="CARBON DISULFIDE HYDROLASE"/>
    <property type="match status" value="1"/>
</dbReference>
<sequence>MSLETPTLLESILEANRLFTRPDAFPPLPKNPTRQLAIFTCMDTRLVDFLEPAMGLKRGDAKVIKNAGNTIVDPMGGSVIRSLVSGIFLLGVEEIFVIGHRDCGMSSVDVESLKESMVRRGIPRTVIDYHVPDLGQWLGAFSHPVENVEQVVGIIRQNPLIPRDVPVHGLLFCPNDGHLEVVVNGYSGESFANRIAE</sequence>
<evidence type="ECO:0000313" key="6">
    <source>
        <dbReference type="Proteomes" id="UP000006732"/>
    </source>
</evidence>
<gene>
    <name evidence="5" type="ordered locus">Ppro_1668</name>
</gene>
<organism evidence="5 6">
    <name type="scientific">Pelobacter propionicus (strain DSM 2379 / NBRC 103807 / OttBd1)</name>
    <dbReference type="NCBI Taxonomy" id="338966"/>
    <lineage>
        <taxon>Bacteria</taxon>
        <taxon>Pseudomonadati</taxon>
        <taxon>Thermodesulfobacteriota</taxon>
        <taxon>Desulfuromonadia</taxon>
        <taxon>Desulfuromonadales</taxon>
        <taxon>Desulfuromonadaceae</taxon>
        <taxon>Pelobacter</taxon>
    </lineage>
</organism>
<proteinExistence type="inferred from homology"/>
<evidence type="ECO:0000256" key="1">
    <source>
        <dbReference type="ARBA" id="ARBA00006217"/>
    </source>
</evidence>
<keyword evidence="6" id="KW-1185">Reference proteome</keyword>
<protein>
    <submittedName>
        <fullName evidence="5">Carbonic anhydrase</fullName>
    </submittedName>
</protein>